<dbReference type="Proteomes" id="UP000183107">
    <property type="component" value="Unassembled WGS sequence"/>
</dbReference>
<reference evidence="5" key="1">
    <citation type="submission" date="2016-10" db="EMBL/GenBank/DDBJ databases">
        <authorList>
            <person name="Varghese N."/>
        </authorList>
    </citation>
    <scope>NUCLEOTIDE SEQUENCE [LARGE SCALE GENOMIC DNA]</scope>
    <source>
        <strain evidence="5">Nsp8</strain>
    </source>
</reference>
<dbReference type="GO" id="GO:0005737">
    <property type="term" value="C:cytoplasm"/>
    <property type="evidence" value="ECO:0007669"/>
    <property type="project" value="TreeGrafter"/>
</dbReference>
<dbReference type="SUPFAM" id="SSF53335">
    <property type="entry name" value="S-adenosyl-L-methionine-dependent methyltransferases"/>
    <property type="match status" value="1"/>
</dbReference>
<dbReference type="PANTHER" id="PTHR11579:SF18">
    <property type="entry name" value="PROTEIN-L-ISOASPARTATE O-METHYLTRANSFERASE"/>
    <property type="match status" value="1"/>
</dbReference>
<dbReference type="EMBL" id="FOVJ01000004">
    <property type="protein sequence ID" value="SFN89229.1"/>
    <property type="molecule type" value="Genomic_DNA"/>
</dbReference>
<keyword evidence="4" id="KW-0489">Methyltransferase</keyword>
<dbReference type="RefSeq" id="WP_074797163.1">
    <property type="nucleotide sequence ID" value="NZ_FOVJ01000004.1"/>
</dbReference>
<dbReference type="InterPro" id="IPR029063">
    <property type="entry name" value="SAM-dependent_MTases_sf"/>
</dbReference>
<evidence type="ECO:0000313" key="4">
    <source>
        <dbReference type="EMBL" id="SFN89229.1"/>
    </source>
</evidence>
<dbReference type="Pfam" id="PF01135">
    <property type="entry name" value="PCMT"/>
    <property type="match status" value="1"/>
</dbReference>
<name>A0A1I5CQF5_9PROT</name>
<dbReference type="STRING" id="1266925.GCA_000619905_02259"/>
<dbReference type="Gene3D" id="3.40.50.150">
    <property type="entry name" value="Vaccinia Virus protein VP39"/>
    <property type="match status" value="1"/>
</dbReference>
<dbReference type="PANTHER" id="PTHR11579">
    <property type="entry name" value="PROTEIN-L-ISOASPARTATE O-METHYLTRANSFERASE"/>
    <property type="match status" value="1"/>
</dbReference>
<evidence type="ECO:0000256" key="3">
    <source>
        <dbReference type="ARBA" id="ARBA00030757"/>
    </source>
</evidence>
<accession>A0A1I5CQF5</accession>
<gene>
    <name evidence="4" type="ORF">SAMN05216386_2099</name>
</gene>
<proteinExistence type="inferred from homology"/>
<dbReference type="GO" id="GO:0004719">
    <property type="term" value="F:protein-L-isoaspartate (D-aspartate) O-methyltransferase activity"/>
    <property type="evidence" value="ECO:0007669"/>
    <property type="project" value="InterPro"/>
</dbReference>
<organism evidence="4 5">
    <name type="scientific">Nitrosospira briensis</name>
    <dbReference type="NCBI Taxonomy" id="35799"/>
    <lineage>
        <taxon>Bacteria</taxon>
        <taxon>Pseudomonadati</taxon>
        <taxon>Pseudomonadota</taxon>
        <taxon>Betaproteobacteria</taxon>
        <taxon>Nitrosomonadales</taxon>
        <taxon>Nitrosomonadaceae</taxon>
        <taxon>Nitrosospira</taxon>
    </lineage>
</organism>
<evidence type="ECO:0000256" key="2">
    <source>
        <dbReference type="ARBA" id="ARBA00013346"/>
    </source>
</evidence>
<sequence>MDLEQSRFNMVEQQIRTWEVLDQEVLELLFEVRREEFVPAAYRSLAFVDMEIPLGYGEVMLAPKLEARILQEVQVKSTDRILEVGSGSGYLTALLSRQGEHVYSVEIVPELKAMAEKNLKAHGIANVTLETGDAARGWARHGPYDVIVLTGSTPVLPSAFQRSLKTGGRMFAVVGDAPVMQAVLLTCVAQEEKGSEYNTAGLFETCITPLKNAERPVRFTF</sequence>
<dbReference type="InterPro" id="IPR000682">
    <property type="entry name" value="PCMT"/>
</dbReference>
<dbReference type="AlphaFoldDB" id="A0A1I5CQF5"/>
<protein>
    <recommendedName>
        <fullName evidence="2">Protein-L-isoaspartate O-methyltransferase</fullName>
    </recommendedName>
    <alternativeName>
        <fullName evidence="3">Protein L-isoaspartyl methyltransferase</fullName>
    </alternativeName>
</protein>
<dbReference type="OrthoDB" id="9810066at2"/>
<comment type="similarity">
    <text evidence="1">Belongs to the methyltransferase superfamily. L-isoaspartyl/D-aspartyl protein methyltransferase family.</text>
</comment>
<evidence type="ECO:0000256" key="1">
    <source>
        <dbReference type="ARBA" id="ARBA00005369"/>
    </source>
</evidence>
<dbReference type="CDD" id="cd02440">
    <property type="entry name" value="AdoMet_MTases"/>
    <property type="match status" value="1"/>
</dbReference>
<keyword evidence="4" id="KW-0808">Transferase</keyword>
<dbReference type="GO" id="GO:0032259">
    <property type="term" value="P:methylation"/>
    <property type="evidence" value="ECO:0007669"/>
    <property type="project" value="UniProtKB-KW"/>
</dbReference>
<evidence type="ECO:0000313" key="5">
    <source>
        <dbReference type="Proteomes" id="UP000183107"/>
    </source>
</evidence>
<keyword evidence="5" id="KW-1185">Reference proteome</keyword>